<name>A0A3D8IPR3_9HELI</name>
<evidence type="ECO:0000313" key="9">
    <source>
        <dbReference type="Proteomes" id="UP000256514"/>
    </source>
</evidence>
<comment type="function">
    <text evidence="6">RNaseP catalyzes the removal of the 5'-leader sequence from pre-tRNA to produce the mature 5'-terminus. It can also cleave other RNA substrates such as 4.5S RNA. The protein component plays an auxiliary but essential role in vivo by binding to the 5'-leader sequence and broadening the substrate specificity of the ribozyme.</text>
</comment>
<dbReference type="HAMAP" id="MF_00227">
    <property type="entry name" value="RNase_P"/>
    <property type="match status" value="1"/>
</dbReference>
<evidence type="ECO:0000256" key="4">
    <source>
        <dbReference type="ARBA" id="ARBA00022801"/>
    </source>
</evidence>
<keyword evidence="1 6" id="KW-0819">tRNA processing</keyword>
<proteinExistence type="inferred from homology"/>
<keyword evidence="2 6" id="KW-0540">Nuclease</keyword>
<dbReference type="Proteomes" id="UP000256514">
    <property type="component" value="Unassembled WGS sequence"/>
</dbReference>
<dbReference type="SUPFAM" id="SSF54211">
    <property type="entry name" value="Ribosomal protein S5 domain 2-like"/>
    <property type="match status" value="1"/>
</dbReference>
<keyword evidence="5 6" id="KW-0694">RNA-binding</keyword>
<evidence type="ECO:0000256" key="7">
    <source>
        <dbReference type="NCBIfam" id="TIGR00188"/>
    </source>
</evidence>
<dbReference type="NCBIfam" id="TIGR00188">
    <property type="entry name" value="rnpA"/>
    <property type="match status" value="1"/>
</dbReference>
<organism evidence="8 9">
    <name type="scientific">Helicobacter equorum</name>
    <dbReference type="NCBI Taxonomy" id="361872"/>
    <lineage>
        <taxon>Bacteria</taxon>
        <taxon>Pseudomonadati</taxon>
        <taxon>Campylobacterota</taxon>
        <taxon>Epsilonproteobacteria</taxon>
        <taxon>Campylobacterales</taxon>
        <taxon>Helicobacteraceae</taxon>
        <taxon>Helicobacter</taxon>
    </lineage>
</organism>
<sequence length="139" mass="16072">MGALKVDSLKNKREFDCIFRNGSRFDTPYFSLYILLPKQLTPKISQKAFRIYQDIQSRKADVYLGLSVSKKIGCAPKRNLYKRRMRALCQDKSFKGLCLVFVPKIGIKDLSYADFATMCQKALKYTYKKSQNIASRVYA</sequence>
<comment type="subunit">
    <text evidence="6">Consists of a catalytic RNA component (M1 or rnpB) and a protein subunit.</text>
</comment>
<gene>
    <name evidence="6 8" type="primary">rnpA</name>
    <name evidence="8" type="ORF">CQA54_06595</name>
</gene>
<evidence type="ECO:0000256" key="2">
    <source>
        <dbReference type="ARBA" id="ARBA00022722"/>
    </source>
</evidence>
<keyword evidence="4 6" id="KW-0378">Hydrolase</keyword>
<protein>
    <recommendedName>
        <fullName evidence="6 7">Ribonuclease P protein component</fullName>
        <shortName evidence="6">RNase P protein</shortName>
        <shortName evidence="6">RNaseP protein</shortName>
        <ecNumber evidence="6 7">3.1.26.5</ecNumber>
    </recommendedName>
    <alternativeName>
        <fullName evidence="6">Protein C5</fullName>
    </alternativeName>
</protein>
<evidence type="ECO:0000256" key="6">
    <source>
        <dbReference type="HAMAP-Rule" id="MF_00227"/>
    </source>
</evidence>
<dbReference type="InterPro" id="IPR000100">
    <property type="entry name" value="RNase_P"/>
</dbReference>
<dbReference type="RefSeq" id="WP_115571321.1">
    <property type="nucleotide sequence ID" value="NZ_NXLT01000005.1"/>
</dbReference>
<reference evidence="8 9" key="1">
    <citation type="submission" date="2018-04" db="EMBL/GenBank/DDBJ databases">
        <title>Novel Campyloabacter and Helicobacter Species and Strains.</title>
        <authorList>
            <person name="Mannion A.J."/>
            <person name="Shen Z."/>
            <person name="Fox J.G."/>
        </authorList>
    </citation>
    <scope>NUCLEOTIDE SEQUENCE [LARGE SCALE GENOMIC DNA]</scope>
    <source>
        <strain evidence="8 9">MIT 12-6600</strain>
    </source>
</reference>
<dbReference type="Gene3D" id="3.30.230.10">
    <property type="match status" value="1"/>
</dbReference>
<dbReference type="InterPro" id="IPR020568">
    <property type="entry name" value="Ribosomal_Su5_D2-typ_SF"/>
</dbReference>
<dbReference type="GO" id="GO:0042781">
    <property type="term" value="F:3'-tRNA processing endoribonuclease activity"/>
    <property type="evidence" value="ECO:0007669"/>
    <property type="project" value="TreeGrafter"/>
</dbReference>
<dbReference type="GO" id="GO:0001682">
    <property type="term" value="P:tRNA 5'-leader removal"/>
    <property type="evidence" value="ECO:0007669"/>
    <property type="project" value="UniProtKB-UniRule"/>
</dbReference>
<dbReference type="AlphaFoldDB" id="A0A3D8IPR3"/>
<dbReference type="GO" id="GO:0004526">
    <property type="term" value="F:ribonuclease P activity"/>
    <property type="evidence" value="ECO:0007669"/>
    <property type="project" value="UniProtKB-UniRule"/>
</dbReference>
<evidence type="ECO:0000313" key="8">
    <source>
        <dbReference type="EMBL" id="RDU66624.1"/>
    </source>
</evidence>
<keyword evidence="9" id="KW-1185">Reference proteome</keyword>
<dbReference type="InterPro" id="IPR014721">
    <property type="entry name" value="Ribsml_uS5_D2-typ_fold_subgr"/>
</dbReference>
<comment type="catalytic activity">
    <reaction evidence="6">
        <text>Endonucleolytic cleavage of RNA, removing 5'-extranucleotides from tRNA precursor.</text>
        <dbReference type="EC" id="3.1.26.5"/>
    </reaction>
</comment>
<comment type="caution">
    <text evidence="8">The sequence shown here is derived from an EMBL/GenBank/DDBJ whole genome shotgun (WGS) entry which is preliminary data.</text>
</comment>
<dbReference type="PANTHER" id="PTHR33992:SF1">
    <property type="entry name" value="RIBONUCLEASE P PROTEIN COMPONENT"/>
    <property type="match status" value="1"/>
</dbReference>
<evidence type="ECO:0000256" key="5">
    <source>
        <dbReference type="ARBA" id="ARBA00022884"/>
    </source>
</evidence>
<dbReference type="EC" id="3.1.26.5" evidence="6 7"/>
<keyword evidence="3 6" id="KW-0255">Endonuclease</keyword>
<dbReference type="Pfam" id="PF00825">
    <property type="entry name" value="Ribonuclease_P"/>
    <property type="match status" value="1"/>
</dbReference>
<dbReference type="GO" id="GO:0000049">
    <property type="term" value="F:tRNA binding"/>
    <property type="evidence" value="ECO:0007669"/>
    <property type="project" value="UniProtKB-UniRule"/>
</dbReference>
<dbReference type="OrthoDB" id="9810867at2"/>
<evidence type="ECO:0000256" key="1">
    <source>
        <dbReference type="ARBA" id="ARBA00022694"/>
    </source>
</evidence>
<dbReference type="GO" id="GO:0030677">
    <property type="term" value="C:ribonuclease P complex"/>
    <property type="evidence" value="ECO:0007669"/>
    <property type="project" value="TreeGrafter"/>
</dbReference>
<dbReference type="EMBL" id="NXLT01000005">
    <property type="protein sequence ID" value="RDU66624.1"/>
    <property type="molecule type" value="Genomic_DNA"/>
</dbReference>
<comment type="similarity">
    <text evidence="6">Belongs to the RnpA family.</text>
</comment>
<evidence type="ECO:0000256" key="3">
    <source>
        <dbReference type="ARBA" id="ARBA00022759"/>
    </source>
</evidence>
<dbReference type="PANTHER" id="PTHR33992">
    <property type="entry name" value="RIBONUCLEASE P PROTEIN COMPONENT"/>
    <property type="match status" value="1"/>
</dbReference>
<accession>A0A3D8IPR3</accession>